<organism evidence="9 10">
    <name type="scientific">Candidatus Magasanikbacteria bacterium CG11_big_fil_rev_8_21_14_0_20_43_7</name>
    <dbReference type="NCBI Taxonomy" id="1974654"/>
    <lineage>
        <taxon>Bacteria</taxon>
        <taxon>Candidatus Magasanikiibacteriota</taxon>
    </lineage>
</organism>
<evidence type="ECO:0000256" key="2">
    <source>
        <dbReference type="ARBA" id="ARBA00022491"/>
    </source>
</evidence>
<dbReference type="SUPFAM" id="SSF46785">
    <property type="entry name" value="Winged helix' DNA-binding domain"/>
    <property type="match status" value="1"/>
</dbReference>
<keyword evidence="3 7" id="KW-0862">Zinc</keyword>
<feature type="binding site" evidence="7">
    <location>
        <position position="125"/>
    </location>
    <ligand>
        <name>Zn(2+)</name>
        <dbReference type="ChEBI" id="CHEBI:29105"/>
    </ligand>
</feature>
<evidence type="ECO:0000256" key="6">
    <source>
        <dbReference type="ARBA" id="ARBA00023163"/>
    </source>
</evidence>
<dbReference type="InterPro" id="IPR036388">
    <property type="entry name" value="WH-like_DNA-bd_sf"/>
</dbReference>
<feature type="binding site" evidence="8">
    <location>
        <position position="85"/>
    </location>
    <ligand>
        <name>Fe cation</name>
        <dbReference type="ChEBI" id="CHEBI:24875"/>
    </ligand>
</feature>
<dbReference type="PANTHER" id="PTHR33202:SF22">
    <property type="entry name" value="HYDROGEN PEROXIDE SENSITIVE REPRESSOR"/>
    <property type="match status" value="1"/>
</dbReference>
<protein>
    <recommendedName>
        <fullName evidence="11">Transcriptional repressor</fullName>
    </recommendedName>
</protein>
<dbReference type="EMBL" id="PCWM01000020">
    <property type="protein sequence ID" value="PIR03294.1"/>
    <property type="molecule type" value="Genomic_DNA"/>
</dbReference>
<evidence type="ECO:0000256" key="8">
    <source>
        <dbReference type="PIRSR" id="PIRSR602481-2"/>
    </source>
</evidence>
<dbReference type="InterPro" id="IPR036390">
    <property type="entry name" value="WH_DNA-bd_sf"/>
</dbReference>
<comment type="cofactor">
    <cofactor evidence="7">
        <name>Zn(2+)</name>
        <dbReference type="ChEBI" id="CHEBI:29105"/>
    </cofactor>
    <text evidence="7">Binds 1 zinc ion per subunit.</text>
</comment>
<sequence>MTIPNWIADIFSAQQTKVTAPRKAVAVWLGNSPGVFSSKEVHIALPSLDKVSIYRTLELFVSLDIIHPVLLQHGEQHYEVHGCEHHHHVVCTGCEKASCIDCEVKRTKAKGFSFIHHSVVFTGLCNTCAVV</sequence>
<dbReference type="GO" id="GO:0000976">
    <property type="term" value="F:transcription cis-regulatory region binding"/>
    <property type="evidence" value="ECO:0007669"/>
    <property type="project" value="TreeGrafter"/>
</dbReference>
<evidence type="ECO:0000313" key="9">
    <source>
        <dbReference type="EMBL" id="PIR03294.1"/>
    </source>
</evidence>
<evidence type="ECO:0000313" key="10">
    <source>
        <dbReference type="Proteomes" id="UP000229782"/>
    </source>
</evidence>
<dbReference type="GO" id="GO:0008270">
    <property type="term" value="F:zinc ion binding"/>
    <property type="evidence" value="ECO:0007669"/>
    <property type="project" value="TreeGrafter"/>
</dbReference>
<evidence type="ECO:0000256" key="5">
    <source>
        <dbReference type="ARBA" id="ARBA00023125"/>
    </source>
</evidence>
<keyword evidence="8" id="KW-0408">Iron</keyword>
<feature type="binding site" evidence="7">
    <location>
        <position position="91"/>
    </location>
    <ligand>
        <name>Zn(2+)</name>
        <dbReference type="ChEBI" id="CHEBI:29105"/>
    </ligand>
</feature>
<dbReference type="Pfam" id="PF01475">
    <property type="entry name" value="FUR"/>
    <property type="match status" value="1"/>
</dbReference>
<keyword evidence="6" id="KW-0804">Transcription</keyword>
<dbReference type="PANTHER" id="PTHR33202">
    <property type="entry name" value="ZINC UPTAKE REGULATION PROTEIN"/>
    <property type="match status" value="1"/>
</dbReference>
<dbReference type="AlphaFoldDB" id="A0A2H0N314"/>
<dbReference type="Proteomes" id="UP000229782">
    <property type="component" value="Unassembled WGS sequence"/>
</dbReference>
<name>A0A2H0N314_9BACT</name>
<accession>A0A2H0N314</accession>
<dbReference type="GO" id="GO:0003700">
    <property type="term" value="F:DNA-binding transcription factor activity"/>
    <property type="evidence" value="ECO:0007669"/>
    <property type="project" value="InterPro"/>
</dbReference>
<keyword evidence="5" id="KW-0238">DNA-binding</keyword>
<feature type="binding site" evidence="7">
    <location>
        <position position="94"/>
    </location>
    <ligand>
        <name>Zn(2+)</name>
        <dbReference type="ChEBI" id="CHEBI:29105"/>
    </ligand>
</feature>
<evidence type="ECO:0000256" key="7">
    <source>
        <dbReference type="PIRSR" id="PIRSR602481-1"/>
    </source>
</evidence>
<evidence type="ECO:0000256" key="1">
    <source>
        <dbReference type="ARBA" id="ARBA00007957"/>
    </source>
</evidence>
<dbReference type="Gene3D" id="3.30.1490.190">
    <property type="match status" value="1"/>
</dbReference>
<dbReference type="InterPro" id="IPR002481">
    <property type="entry name" value="FUR"/>
</dbReference>
<dbReference type="GO" id="GO:0045892">
    <property type="term" value="P:negative regulation of DNA-templated transcription"/>
    <property type="evidence" value="ECO:0007669"/>
    <property type="project" value="TreeGrafter"/>
</dbReference>
<evidence type="ECO:0000256" key="3">
    <source>
        <dbReference type="ARBA" id="ARBA00022833"/>
    </source>
</evidence>
<dbReference type="Gene3D" id="1.10.10.10">
    <property type="entry name" value="Winged helix-like DNA-binding domain superfamily/Winged helix DNA-binding domain"/>
    <property type="match status" value="1"/>
</dbReference>
<comment type="cofactor">
    <cofactor evidence="8">
        <name>Mn(2+)</name>
        <dbReference type="ChEBI" id="CHEBI:29035"/>
    </cofactor>
    <cofactor evidence="8">
        <name>Fe(2+)</name>
        <dbReference type="ChEBI" id="CHEBI:29033"/>
    </cofactor>
    <text evidence="8">Binds 1 Mn(2+) or Fe(2+) ion per subunit.</text>
</comment>
<evidence type="ECO:0008006" key="11">
    <source>
        <dbReference type="Google" id="ProtNLM"/>
    </source>
</evidence>
<feature type="binding site" evidence="8">
    <location>
        <position position="103"/>
    </location>
    <ligand>
        <name>Fe cation</name>
        <dbReference type="ChEBI" id="CHEBI:24875"/>
    </ligand>
</feature>
<comment type="similarity">
    <text evidence="1">Belongs to the Fur family.</text>
</comment>
<keyword evidence="7" id="KW-0479">Metal-binding</keyword>
<keyword evidence="2" id="KW-0678">Repressor</keyword>
<comment type="caution">
    <text evidence="9">The sequence shown here is derived from an EMBL/GenBank/DDBJ whole genome shotgun (WGS) entry which is preliminary data.</text>
</comment>
<gene>
    <name evidence="9" type="ORF">COV60_01085</name>
</gene>
<feature type="binding site" evidence="7">
    <location>
        <position position="128"/>
    </location>
    <ligand>
        <name>Zn(2+)</name>
        <dbReference type="ChEBI" id="CHEBI:29105"/>
    </ligand>
</feature>
<reference evidence="9 10" key="1">
    <citation type="submission" date="2017-09" db="EMBL/GenBank/DDBJ databases">
        <title>Depth-based differentiation of microbial function through sediment-hosted aquifers and enrichment of novel symbionts in the deep terrestrial subsurface.</title>
        <authorList>
            <person name="Probst A.J."/>
            <person name="Ladd B."/>
            <person name="Jarett J.K."/>
            <person name="Geller-Mcgrath D.E."/>
            <person name="Sieber C.M."/>
            <person name="Emerson J.B."/>
            <person name="Anantharaman K."/>
            <person name="Thomas B.C."/>
            <person name="Malmstrom R."/>
            <person name="Stieglmeier M."/>
            <person name="Klingl A."/>
            <person name="Woyke T."/>
            <person name="Ryan C.M."/>
            <person name="Banfield J.F."/>
        </authorList>
    </citation>
    <scope>NUCLEOTIDE SEQUENCE [LARGE SCALE GENOMIC DNA]</scope>
    <source>
        <strain evidence="9">CG11_big_fil_rev_8_21_14_0_20_43_7</strain>
    </source>
</reference>
<dbReference type="GO" id="GO:1900376">
    <property type="term" value="P:regulation of secondary metabolite biosynthetic process"/>
    <property type="evidence" value="ECO:0007669"/>
    <property type="project" value="TreeGrafter"/>
</dbReference>
<evidence type="ECO:0000256" key="4">
    <source>
        <dbReference type="ARBA" id="ARBA00023015"/>
    </source>
</evidence>
<keyword evidence="4" id="KW-0805">Transcription regulation</keyword>
<feature type="binding site" evidence="8">
    <location>
        <position position="117"/>
    </location>
    <ligand>
        <name>Fe cation</name>
        <dbReference type="ChEBI" id="CHEBI:24875"/>
    </ligand>
</feature>
<dbReference type="InterPro" id="IPR043135">
    <property type="entry name" value="Fur_C"/>
</dbReference>
<proteinExistence type="inferred from homology"/>